<dbReference type="Proteomes" id="UP001164315">
    <property type="component" value="Segment"/>
</dbReference>
<reference evidence="2 3" key="1">
    <citation type="submission" date="2022-02" db="EMBL/GenBank/DDBJ databases">
        <title>Characterization of Aeromonas phage yong1 and its protective effects against Aeromonas hydrophila in brocade carp (Cyprinus aka Koi).</title>
        <authorList>
            <person name="Pan L."/>
            <person name="Li D."/>
            <person name="Lin W."/>
            <person name="Liu W."/>
            <person name="Qu C."/>
            <person name="Qian M."/>
            <person name="Cai R."/>
            <person name="Wang F."/>
            <person name="Zhou Q."/>
            <person name="Tong Y."/>
        </authorList>
    </citation>
    <scope>NUCLEOTIDE SEQUENCE [LARGE SCALE GENOMIC DNA]</scope>
</reference>
<evidence type="ECO:0000313" key="2">
    <source>
        <dbReference type="EMBL" id="UPI11690.1"/>
    </source>
</evidence>
<accession>A0A9X9H412</accession>
<organism evidence="2 3">
    <name type="scientific">Aeromonas phage yong1</name>
    <dbReference type="NCBI Taxonomy" id="2924882"/>
    <lineage>
        <taxon>Viruses</taxon>
        <taxon>Duplodnaviria</taxon>
        <taxon>Heunggongvirae</taxon>
        <taxon>Uroviricota</taxon>
        <taxon>Caudoviricetes</taxon>
        <taxon>Autographivirales</taxon>
        <taxon>Autonotataviridae</taxon>
        <taxon>Melnykvirinae</taxon>
        <taxon>Ahphunavirus</taxon>
        <taxon>Ahphunavirus yong1</taxon>
    </lineage>
</organism>
<dbReference type="EMBL" id="OM654404">
    <property type="protein sequence ID" value="UPI11690.1"/>
    <property type="molecule type" value="Genomic_DNA"/>
</dbReference>
<proteinExistence type="predicted"/>
<evidence type="ECO:0000313" key="3">
    <source>
        <dbReference type="Proteomes" id="UP001164315"/>
    </source>
</evidence>
<sequence>MSTGTALVNARTPSLAPDKQLGHGHVTYLSPEEQHERALAAALGPDHELDCVQPKNAQPGQKRRIVQKPAPLAAPYGEGLVEHAVASLVAYHNKEEIVKHLSHRDKEALLSALADSLGLAVE</sequence>
<evidence type="ECO:0000256" key="1">
    <source>
        <dbReference type="SAM" id="MobiDB-lite"/>
    </source>
</evidence>
<protein>
    <submittedName>
        <fullName evidence="2">Uncharacterized protein</fullName>
    </submittedName>
</protein>
<name>A0A9X9H412_9CAUD</name>
<keyword evidence="3" id="KW-1185">Reference proteome</keyword>
<feature type="region of interest" description="Disordered" evidence="1">
    <location>
        <begin position="1"/>
        <end position="23"/>
    </location>
</feature>